<keyword evidence="1" id="KW-0472">Membrane</keyword>
<evidence type="ECO:0000256" key="1">
    <source>
        <dbReference type="SAM" id="Phobius"/>
    </source>
</evidence>
<keyword evidence="1" id="KW-0812">Transmembrane</keyword>
<comment type="caution">
    <text evidence="2">The sequence shown here is derived from an EMBL/GenBank/DDBJ whole genome shotgun (WGS) entry which is preliminary data.</text>
</comment>
<accession>A0A2V5L177</accession>
<protein>
    <submittedName>
        <fullName evidence="2">Uncharacterized protein</fullName>
    </submittedName>
</protein>
<dbReference type="OrthoDB" id="4948465at2"/>
<evidence type="ECO:0000313" key="2">
    <source>
        <dbReference type="EMBL" id="PYI64865.1"/>
    </source>
</evidence>
<keyword evidence="1" id="KW-1133">Transmembrane helix</keyword>
<dbReference type="AlphaFoldDB" id="A0A2V5L177"/>
<dbReference type="RefSeq" id="WP_110502849.1">
    <property type="nucleotide sequence ID" value="NZ_QJVD01000036.1"/>
</dbReference>
<evidence type="ECO:0000313" key="3">
    <source>
        <dbReference type="Proteomes" id="UP000247832"/>
    </source>
</evidence>
<feature type="transmembrane region" description="Helical" evidence="1">
    <location>
        <begin position="85"/>
        <end position="102"/>
    </location>
</feature>
<sequence>MTGSHAGVRAVLPGRRFGGAVMVVAALAGLVLMAVLVVLATAGTVWLVKVRPALEHDPDTRFWYAFAGLCVLLPAILITAVLDRWAGATLALLSAATWWWVNKAVARRMSLRADAAARNLAETERAALCSRHNTVLTRWSRYELDPAAAIDFPAMADVRVPETSALVKAVALAELLRRSSGAAPDGAPGYRAAVAGLEDAFRAAEDAALGASSR</sequence>
<dbReference type="Proteomes" id="UP000247832">
    <property type="component" value="Unassembled WGS sequence"/>
</dbReference>
<keyword evidence="3" id="KW-1185">Reference proteome</keyword>
<organism evidence="2 3">
    <name type="scientific">Arthrobacter livingstonensis</name>
    <dbReference type="NCBI Taxonomy" id="670078"/>
    <lineage>
        <taxon>Bacteria</taxon>
        <taxon>Bacillati</taxon>
        <taxon>Actinomycetota</taxon>
        <taxon>Actinomycetes</taxon>
        <taxon>Micrococcales</taxon>
        <taxon>Micrococcaceae</taxon>
        <taxon>Arthrobacter</taxon>
    </lineage>
</organism>
<name>A0A2V5L177_9MICC</name>
<reference evidence="2 3" key="1">
    <citation type="submission" date="2018-05" db="EMBL/GenBank/DDBJ databases">
        <title>Genetic diversity of glacier-inhabiting Cryobacterium bacteria in China and description of Cryobacterium mengkeensis sp. nov. and Arthrobacter glacialis sp. nov.</title>
        <authorList>
            <person name="Liu Q."/>
            <person name="Xin Y.-H."/>
        </authorList>
    </citation>
    <scope>NUCLEOTIDE SEQUENCE [LARGE SCALE GENOMIC DNA]</scope>
    <source>
        <strain evidence="2 3">LI2</strain>
    </source>
</reference>
<gene>
    <name evidence="2" type="ORF">CVV68_20445</name>
</gene>
<feature type="transmembrane region" description="Helical" evidence="1">
    <location>
        <begin position="60"/>
        <end position="79"/>
    </location>
</feature>
<feature type="transmembrane region" description="Helical" evidence="1">
    <location>
        <begin position="20"/>
        <end position="48"/>
    </location>
</feature>
<proteinExistence type="predicted"/>
<dbReference type="EMBL" id="QJVD01000036">
    <property type="protein sequence ID" value="PYI64865.1"/>
    <property type="molecule type" value="Genomic_DNA"/>
</dbReference>